<keyword evidence="2" id="KW-1133">Transmembrane helix</keyword>
<evidence type="ECO:0000256" key="1">
    <source>
        <dbReference type="SAM" id="MobiDB-lite"/>
    </source>
</evidence>
<gene>
    <name evidence="3" type="ORF">EDD36DRAFT_275787</name>
</gene>
<comment type="caution">
    <text evidence="3">The sequence shown here is derived from an EMBL/GenBank/DDBJ whole genome shotgun (WGS) entry which is preliminary data.</text>
</comment>
<feature type="region of interest" description="Disordered" evidence="1">
    <location>
        <begin position="18"/>
        <end position="37"/>
    </location>
</feature>
<evidence type="ECO:0008006" key="5">
    <source>
        <dbReference type="Google" id="ProtNLM"/>
    </source>
</evidence>
<feature type="transmembrane region" description="Helical" evidence="2">
    <location>
        <begin position="845"/>
        <end position="867"/>
    </location>
</feature>
<feature type="compositionally biased region" description="Basic and acidic residues" evidence="1">
    <location>
        <begin position="372"/>
        <end position="410"/>
    </location>
</feature>
<evidence type="ECO:0000313" key="4">
    <source>
        <dbReference type="Proteomes" id="UP001203852"/>
    </source>
</evidence>
<protein>
    <recommendedName>
        <fullName evidence="5">Glycoprotease family protein</fullName>
    </recommendedName>
</protein>
<evidence type="ECO:0000256" key="2">
    <source>
        <dbReference type="SAM" id="Phobius"/>
    </source>
</evidence>
<feature type="region of interest" description="Disordered" evidence="1">
    <location>
        <begin position="1043"/>
        <end position="1063"/>
    </location>
</feature>
<feature type="compositionally biased region" description="Basic and acidic residues" evidence="1">
    <location>
        <begin position="498"/>
        <end position="507"/>
    </location>
</feature>
<proteinExistence type="predicted"/>
<keyword evidence="2" id="KW-0472">Membrane</keyword>
<reference evidence="3" key="1">
    <citation type="journal article" date="2022" name="bioRxiv">
        <title>Deciphering the potential niche of two novel black yeast fungi from a biological soil crust based on their genomes, phenotypes, and melanin regulation.</title>
        <authorList>
            <consortium name="DOE Joint Genome Institute"/>
            <person name="Carr E.C."/>
            <person name="Barton Q."/>
            <person name="Grambo S."/>
            <person name="Sullivan M."/>
            <person name="Renfro C.M."/>
            <person name="Kuo A."/>
            <person name="Pangilinan J."/>
            <person name="Lipzen A."/>
            <person name="Keymanesh K."/>
            <person name="Savage E."/>
            <person name="Barry K."/>
            <person name="Grigoriev I.V."/>
            <person name="Riekhof W.R."/>
            <person name="Harris S.S."/>
        </authorList>
    </citation>
    <scope>NUCLEOTIDE SEQUENCE</scope>
    <source>
        <strain evidence="3">JF 03-4F</strain>
    </source>
</reference>
<organism evidence="3 4">
    <name type="scientific">Exophiala viscosa</name>
    <dbReference type="NCBI Taxonomy" id="2486360"/>
    <lineage>
        <taxon>Eukaryota</taxon>
        <taxon>Fungi</taxon>
        <taxon>Dikarya</taxon>
        <taxon>Ascomycota</taxon>
        <taxon>Pezizomycotina</taxon>
        <taxon>Eurotiomycetes</taxon>
        <taxon>Chaetothyriomycetidae</taxon>
        <taxon>Chaetothyriales</taxon>
        <taxon>Herpotrichiellaceae</taxon>
        <taxon>Exophiala</taxon>
    </lineage>
</organism>
<feature type="region of interest" description="Disordered" evidence="1">
    <location>
        <begin position="638"/>
        <end position="672"/>
    </location>
</feature>
<feature type="compositionally biased region" description="Pro residues" evidence="1">
    <location>
        <begin position="344"/>
        <end position="355"/>
    </location>
</feature>
<feature type="region of interest" description="Disordered" evidence="1">
    <location>
        <begin position="232"/>
        <end position="266"/>
    </location>
</feature>
<accession>A0AAN6DT77</accession>
<sequence>MVTSFERHDIPAQISNVPARFLGERRPSPGFPLSSPPAETLASFKPSNGAAVLPLNNLFLASNTFTSNLSDDDDGSSSGQDEFHLERYSQNTSWSQSMNPGQKRSLLPTSRVRKIAQRKSPGLNIVTNFPNEHRTPRSEGIVVDEVQSQKPQLGRRTAASVVSAKAEHVNQSMMDLAIQQAMAPTAGKPQSSEEVVNGAQKLPASQRRQGWEAVARLTKLQAARKAATISAKNNQALQPIQIPSSSRKQGNRNPNNVDGVSGHSRDARSIVIGLSVPSSEAEAHRSRGAVDSNVSAQTPQTPVIVITPAEETDSWKPPFLRKARPASSLYSAHPRDDQLARVESPPPVPKLPPSEPGYAPGARTTRPSAEPNHWDMDDPTFEDEKYSESCDSPERISSESQERILPSEEDKARHKSQGWWNLMLSPMLSRKGTITENDKIRIIETPPLPPMPDLGAWEKRKSISSVSAESPETPRRLGLASARASIWSRWTSWEKQRAVKSQERQLDDSTSDLGNGKALSPGAEEAQPIDLADNIGNGLATEYYHACAVELLSGVQYFECQNHSCVEKLPQFHSIFEPETVAERCAETGNLTRPAIGAIPNASVEGRSMSGVTSYPEAELSPMVREADTAAVLKATAVDTPKTGDGGSREVELESTDAENETIPIPGADLSPAPDTTQQLLQNRETSAVVPKRLVQPALLSPGPVSPAMQQTLTSQGAVPMAEIDRPHSHVRSMEQTEVGDENQTWSQTEPSSVTIHHHTTYAQRNPTATGPIYFETRRELMDSQPAMTSKTKGAVQVSASDTEPPNAHTADAAKKPGIISRLKSMWDKMKRKNNEEAKPKKRRWTLIIGIFLFLIVIGSILLATLLTRKGDGTPVQSQWLNLTGYPPIPTGISTIAMPDAVKEQPDCVAPTTMWSCALPKEDQAEIAPNNPDQPNFRFEITFENGTVPANMTIPVDNVSQKSSKLKARADDPFTEDLFTPNPAPPSRADQIFMGNTTDNITQPFQGEETPFFMTFIPVFPVDPSDITNSSASVSRLAVRQATNSSDDIPAPDVLSDGSAAPANLLPTSPYPTSQPIQLYNRGQADEHYGFYMYYDKAIFLKTTAPVNTSEFADNDGVVPDDENGGSTRDQAKLRCTFSQTRFLVRMWTNAAFGANLLSPISVTNKTKATNSSATDFNRPGSFPYPTTISLDRHGGNINKKAVYCYGVDDLQVIQDDVRSIVPELRGVDGQLINPAPALVNGSFNTANSGFDPAAGGIDGGTGGCECVWQNWN</sequence>
<keyword evidence="4" id="KW-1185">Reference proteome</keyword>
<keyword evidence="2" id="KW-0812">Transmembrane</keyword>
<feature type="compositionally biased region" description="Polar residues" evidence="1">
    <location>
        <begin position="232"/>
        <end position="258"/>
    </location>
</feature>
<dbReference type="EMBL" id="MU404355">
    <property type="protein sequence ID" value="KAI1612146.1"/>
    <property type="molecule type" value="Genomic_DNA"/>
</dbReference>
<dbReference type="AlphaFoldDB" id="A0AAN6DT77"/>
<feature type="region of interest" description="Disordered" evidence="1">
    <location>
        <begin position="326"/>
        <end position="410"/>
    </location>
</feature>
<feature type="region of interest" description="Disordered" evidence="1">
    <location>
        <begin position="183"/>
        <end position="209"/>
    </location>
</feature>
<evidence type="ECO:0000313" key="3">
    <source>
        <dbReference type="EMBL" id="KAI1612146.1"/>
    </source>
</evidence>
<name>A0AAN6DT77_9EURO</name>
<dbReference type="Proteomes" id="UP001203852">
    <property type="component" value="Unassembled WGS sequence"/>
</dbReference>
<feature type="region of interest" description="Disordered" evidence="1">
    <location>
        <begin position="498"/>
        <end position="525"/>
    </location>
</feature>